<comment type="pathway">
    <text evidence="4">Carbohydrate degradation; glycolysis; pyruvate from D-glyceraldehyde 3-phosphate: step 2/5.</text>
</comment>
<dbReference type="GO" id="GO:0005524">
    <property type="term" value="F:ATP binding"/>
    <property type="evidence" value="ECO:0007669"/>
    <property type="project" value="UniProtKB-KW"/>
</dbReference>
<keyword evidence="13 17" id="KW-0067">ATP-binding</keyword>
<keyword evidence="21" id="KW-1185">Reference proteome</keyword>
<evidence type="ECO:0000256" key="9">
    <source>
        <dbReference type="ARBA" id="ARBA00022679"/>
    </source>
</evidence>
<evidence type="ECO:0000256" key="7">
    <source>
        <dbReference type="ARBA" id="ARBA00013061"/>
    </source>
</evidence>
<evidence type="ECO:0000256" key="11">
    <source>
        <dbReference type="ARBA" id="ARBA00022741"/>
    </source>
</evidence>
<feature type="binding site" evidence="17">
    <location>
        <begin position="371"/>
        <end position="374"/>
    </location>
    <ligand>
        <name>ATP</name>
        <dbReference type="ChEBI" id="CHEBI:30616"/>
    </ligand>
</feature>
<evidence type="ECO:0000256" key="16">
    <source>
        <dbReference type="PIRSR" id="PIRSR000724-1"/>
    </source>
</evidence>
<dbReference type="OrthoDB" id="275353at2759"/>
<dbReference type="GO" id="GO:0004618">
    <property type="term" value="F:phosphoglycerate kinase activity"/>
    <property type="evidence" value="ECO:0007669"/>
    <property type="project" value="UniProtKB-EC"/>
</dbReference>
<organism evidence="20">
    <name type="scientific">Mucor ambiguus</name>
    <dbReference type="NCBI Taxonomy" id="91626"/>
    <lineage>
        <taxon>Eukaryota</taxon>
        <taxon>Fungi</taxon>
        <taxon>Fungi incertae sedis</taxon>
        <taxon>Mucoromycota</taxon>
        <taxon>Mucoromycotina</taxon>
        <taxon>Mucoromycetes</taxon>
        <taxon>Mucorales</taxon>
        <taxon>Mucorineae</taxon>
        <taxon>Mucoraceae</taxon>
        <taxon>Mucor</taxon>
    </lineage>
</organism>
<evidence type="ECO:0000256" key="2">
    <source>
        <dbReference type="ARBA" id="ARBA00001946"/>
    </source>
</evidence>
<feature type="binding site" evidence="16">
    <location>
        <position position="39"/>
    </location>
    <ligand>
        <name>(2R)-3-phosphoglycerate</name>
        <dbReference type="ChEBI" id="CHEBI:58272"/>
    </ligand>
</feature>
<evidence type="ECO:0000256" key="1">
    <source>
        <dbReference type="ARBA" id="ARBA00000642"/>
    </source>
</evidence>
<accession>A0A0C9MNU9</accession>
<evidence type="ECO:0000256" key="3">
    <source>
        <dbReference type="ARBA" id="ARBA00004496"/>
    </source>
</evidence>
<dbReference type="STRING" id="91626.A0A0C9MNU9"/>
<dbReference type="PRINTS" id="PR00477">
    <property type="entry name" value="PHGLYCKINASE"/>
</dbReference>
<keyword evidence="11" id="KW-0547">Nucleotide-binding</keyword>
<dbReference type="PANTHER" id="PTHR11406:SF0">
    <property type="entry name" value="PHOSPHOGLYCERATE KINASE"/>
    <property type="match status" value="1"/>
</dbReference>
<evidence type="ECO:0000256" key="13">
    <source>
        <dbReference type="ARBA" id="ARBA00022840"/>
    </source>
</evidence>
<evidence type="ECO:0000256" key="8">
    <source>
        <dbReference type="ARBA" id="ARBA00022490"/>
    </source>
</evidence>
<evidence type="ECO:0000256" key="17">
    <source>
        <dbReference type="PIRSR" id="PIRSR000724-2"/>
    </source>
</evidence>
<keyword evidence="10" id="KW-0479">Metal-binding</keyword>
<feature type="binding site" evidence="16">
    <location>
        <position position="122"/>
    </location>
    <ligand>
        <name>(2R)-3-phosphoglycerate</name>
        <dbReference type="ChEBI" id="CHEBI:58272"/>
    </ligand>
</feature>
<dbReference type="FunFam" id="3.40.50.1260:FF:000031">
    <property type="entry name" value="Phosphoglycerate kinase 1"/>
    <property type="match status" value="1"/>
</dbReference>
<dbReference type="PROSITE" id="PS00111">
    <property type="entry name" value="PGLYCERATE_KINASE"/>
    <property type="match status" value="1"/>
</dbReference>
<feature type="binding site" evidence="17">
    <location>
        <position position="218"/>
    </location>
    <ligand>
        <name>ATP</name>
        <dbReference type="ChEBI" id="CHEBI:30616"/>
    </ligand>
</feature>
<dbReference type="PIRSF" id="PIRSF000724">
    <property type="entry name" value="Pgk"/>
    <property type="match status" value="1"/>
</dbReference>
<evidence type="ECO:0000256" key="14">
    <source>
        <dbReference type="ARBA" id="ARBA00022842"/>
    </source>
</evidence>
<comment type="similarity">
    <text evidence="5 18">Belongs to the phosphoglycerate kinase family.</text>
</comment>
<keyword evidence="12 18" id="KW-0418">Kinase</keyword>
<comment type="subcellular location">
    <subcellularLocation>
        <location evidence="3">Cytoplasm</location>
    </subcellularLocation>
</comment>
<keyword evidence="8" id="KW-0963">Cytoplasm</keyword>
<evidence type="ECO:0000313" key="20">
    <source>
        <dbReference type="EMBL" id="GAN03693.1"/>
    </source>
</evidence>
<dbReference type="EMBL" id="DF836335">
    <property type="protein sequence ID" value="GAN03693.1"/>
    <property type="molecule type" value="Genomic_DNA"/>
</dbReference>
<dbReference type="GO" id="GO:0005829">
    <property type="term" value="C:cytosol"/>
    <property type="evidence" value="ECO:0007669"/>
    <property type="project" value="TreeGrafter"/>
</dbReference>
<keyword evidence="15" id="KW-0324">Glycolysis</keyword>
<feature type="binding site" evidence="17">
    <location>
        <position position="342"/>
    </location>
    <ligand>
        <name>ATP</name>
        <dbReference type="ChEBI" id="CHEBI:30616"/>
    </ligand>
</feature>
<dbReference type="InterPro" id="IPR036043">
    <property type="entry name" value="Phosphoglycerate_kinase_sf"/>
</dbReference>
<dbReference type="InterPro" id="IPR015911">
    <property type="entry name" value="Phosphoglycerate_kinase_CS"/>
</dbReference>
<comment type="cofactor">
    <cofactor evidence="2">
        <name>Mg(2+)</name>
        <dbReference type="ChEBI" id="CHEBI:18420"/>
    </cofactor>
</comment>
<dbReference type="Pfam" id="PF00162">
    <property type="entry name" value="PGK"/>
    <property type="match status" value="1"/>
</dbReference>
<dbReference type="GO" id="GO:0006094">
    <property type="term" value="P:gluconeogenesis"/>
    <property type="evidence" value="ECO:0007669"/>
    <property type="project" value="EnsemblFungi"/>
</dbReference>
<feature type="binding site" evidence="16">
    <location>
        <begin position="63"/>
        <end position="66"/>
    </location>
    <ligand>
        <name>substrate</name>
    </ligand>
</feature>
<dbReference type="CDD" id="cd00318">
    <property type="entry name" value="Phosphoglycerate_kinase"/>
    <property type="match status" value="1"/>
</dbReference>
<evidence type="ECO:0000256" key="5">
    <source>
        <dbReference type="ARBA" id="ARBA00008982"/>
    </source>
</evidence>
<feature type="binding site" evidence="16">
    <location>
        <begin position="24"/>
        <end position="26"/>
    </location>
    <ligand>
        <name>substrate</name>
    </ligand>
</feature>
<feature type="binding site" evidence="17">
    <location>
        <position position="311"/>
    </location>
    <ligand>
        <name>ATP</name>
        <dbReference type="ChEBI" id="CHEBI:30616"/>
    </ligand>
</feature>
<dbReference type="GO" id="GO:0046872">
    <property type="term" value="F:metal ion binding"/>
    <property type="evidence" value="ECO:0007669"/>
    <property type="project" value="UniProtKB-KW"/>
</dbReference>
<name>A0A0C9MNU9_9FUNG</name>
<evidence type="ECO:0000313" key="21">
    <source>
        <dbReference type="Proteomes" id="UP000053815"/>
    </source>
</evidence>
<evidence type="ECO:0000256" key="10">
    <source>
        <dbReference type="ARBA" id="ARBA00022723"/>
    </source>
</evidence>
<protein>
    <recommendedName>
        <fullName evidence="7 18">Phosphoglycerate kinase</fullName>
        <ecNumber evidence="7 18">2.7.2.3</ecNumber>
    </recommendedName>
</protein>
<dbReference type="EC" id="2.7.2.3" evidence="7 18"/>
<dbReference type="InterPro" id="IPR001576">
    <property type="entry name" value="Phosphoglycerate_kinase"/>
</dbReference>
<evidence type="ECO:0000256" key="18">
    <source>
        <dbReference type="RuleBase" id="RU000532"/>
    </source>
</evidence>
<dbReference type="GO" id="GO:0006096">
    <property type="term" value="P:glycolytic process"/>
    <property type="evidence" value="ECO:0007669"/>
    <property type="project" value="UniProtKB-KW"/>
</dbReference>
<gene>
    <name evidence="20" type="ORF">MAM1_0046d03148</name>
</gene>
<sequence length="416" mass="44560">MSLSNKLSIRDLDLQNKRVLIRVDFNVPLKDGEITNNNRIVQALPTVKYALDQGAAAVILMSHLGRPNGEAVAKYSLKPVAAEVEKLLGKPVEFLNDCVGPEVEKTCQAATGGKVILLENLRFHIEEEGSAKVDGQKVKADAEKVKAFRKSLTSLADVYVNDAFGTAHRAHSSMVGVELPQRAAGFLMQKELEYFAKALENPSRPFLAILGGAKVSDKIQLIENMLDKVNALIVCGGMAFTFKKTLDNVKIGTSLYDEAGSKLVANLMKKAQEKNVKIVFPVDFVTADKFAPDAKTDYATDATGIPDEWMGLDCGKESSKLFRDEILKSKTIVWNGPSGVFEFDAFANGTKAVLDAVVEATKEGATTIIGGGDTATAALKWGAGDKVSHISTGGGASLELLEGKELPGVTALSSKN</sequence>
<keyword evidence="14" id="KW-0460">Magnesium</keyword>
<dbReference type="PANTHER" id="PTHR11406">
    <property type="entry name" value="PHOSPHOGLYCERATE KINASE"/>
    <property type="match status" value="1"/>
</dbReference>
<dbReference type="SUPFAM" id="SSF53748">
    <property type="entry name" value="Phosphoglycerate kinase"/>
    <property type="match status" value="1"/>
</dbReference>
<evidence type="ECO:0000256" key="12">
    <source>
        <dbReference type="ARBA" id="ARBA00022777"/>
    </source>
</evidence>
<keyword evidence="9 18" id="KW-0808">Transferase</keyword>
<proteinExistence type="inferred from homology"/>
<dbReference type="InterPro" id="IPR015824">
    <property type="entry name" value="Phosphoglycerate_kinase_N"/>
</dbReference>
<dbReference type="Gene3D" id="3.40.50.1260">
    <property type="entry name" value="Phosphoglycerate kinase, N-terminal domain"/>
    <property type="match status" value="3"/>
</dbReference>
<dbReference type="GO" id="GO:0005739">
    <property type="term" value="C:mitochondrion"/>
    <property type="evidence" value="ECO:0007669"/>
    <property type="project" value="EnsemblFungi"/>
</dbReference>
<dbReference type="Proteomes" id="UP000053815">
    <property type="component" value="Unassembled WGS sequence"/>
</dbReference>
<dbReference type="AlphaFoldDB" id="A0A0C9MNU9"/>
<evidence type="ECO:0000256" key="6">
    <source>
        <dbReference type="ARBA" id="ARBA00011245"/>
    </source>
</evidence>
<dbReference type="HAMAP" id="MF_00145">
    <property type="entry name" value="Phosphoglyc_kinase"/>
    <property type="match status" value="1"/>
</dbReference>
<evidence type="ECO:0000256" key="4">
    <source>
        <dbReference type="ARBA" id="ARBA00004838"/>
    </source>
</evidence>
<comment type="subunit">
    <text evidence="6 19">Monomer.</text>
</comment>
<evidence type="ECO:0000256" key="15">
    <source>
        <dbReference type="ARBA" id="ARBA00023152"/>
    </source>
</evidence>
<comment type="catalytic activity">
    <reaction evidence="1 18">
        <text>(2R)-3-phosphoglycerate + ATP = (2R)-3-phospho-glyceroyl phosphate + ADP</text>
        <dbReference type="Rhea" id="RHEA:14801"/>
        <dbReference type="ChEBI" id="CHEBI:30616"/>
        <dbReference type="ChEBI" id="CHEBI:57604"/>
        <dbReference type="ChEBI" id="CHEBI:58272"/>
        <dbReference type="ChEBI" id="CHEBI:456216"/>
        <dbReference type="EC" id="2.7.2.3"/>
    </reaction>
</comment>
<dbReference type="GO" id="GO:0043531">
    <property type="term" value="F:ADP binding"/>
    <property type="evidence" value="ECO:0007669"/>
    <property type="project" value="TreeGrafter"/>
</dbReference>
<reference evidence="20" key="1">
    <citation type="submission" date="2014-09" db="EMBL/GenBank/DDBJ databases">
        <title>Draft genome sequence of an oleaginous Mucoromycotina fungus Mucor ambiguus NBRC6742.</title>
        <authorList>
            <person name="Takeda I."/>
            <person name="Yamane N."/>
            <person name="Morita T."/>
            <person name="Tamano K."/>
            <person name="Machida M."/>
            <person name="Baker S."/>
            <person name="Koike H."/>
        </authorList>
    </citation>
    <scope>NUCLEOTIDE SEQUENCE</scope>
    <source>
        <strain evidence="20">NBRC 6742</strain>
    </source>
</reference>
<dbReference type="FunFam" id="3.40.50.1260:FF:000019">
    <property type="entry name" value="Phosphoglycerate kinase 1"/>
    <property type="match status" value="1"/>
</dbReference>
<evidence type="ECO:0000256" key="19">
    <source>
        <dbReference type="RuleBase" id="RU000696"/>
    </source>
</evidence>
<feature type="binding site" evidence="16">
    <location>
        <position position="169"/>
    </location>
    <ligand>
        <name>(2R)-3-phosphoglycerate</name>
        <dbReference type="ChEBI" id="CHEBI:58272"/>
    </ligand>
</feature>